<dbReference type="Gene3D" id="3.40.50.2000">
    <property type="entry name" value="Glycogen Phosphorylase B"/>
    <property type="match status" value="2"/>
</dbReference>
<dbReference type="OrthoDB" id="9801609at2"/>
<dbReference type="Pfam" id="PF00534">
    <property type="entry name" value="Glycos_transf_1"/>
    <property type="match status" value="1"/>
</dbReference>
<name>A0A173LUX4_9MICO</name>
<feature type="domain" description="Glycosyl transferase family 1" evidence="2">
    <location>
        <begin position="165"/>
        <end position="324"/>
    </location>
</feature>
<organism evidence="3 4">
    <name type="scientific">Aurantimicrobium minutum</name>
    <dbReference type="NCBI Taxonomy" id="708131"/>
    <lineage>
        <taxon>Bacteria</taxon>
        <taxon>Bacillati</taxon>
        <taxon>Actinomycetota</taxon>
        <taxon>Actinomycetes</taxon>
        <taxon>Micrococcales</taxon>
        <taxon>Microbacteriaceae</taxon>
        <taxon>Aurantimicrobium</taxon>
    </lineage>
</organism>
<protein>
    <submittedName>
        <fullName evidence="3">Glycosyltransferase</fullName>
    </submittedName>
</protein>
<reference evidence="3 4" key="1">
    <citation type="journal article" date="2016" name="Genome Announc.">
        <title>Complete Genome Sequence of Aurantimicrobium minutum Type Strain KNCT, a Planktonic Ultramicrobacterium Isolated from River Water.</title>
        <authorList>
            <person name="Nakai R."/>
            <person name="Fujisawa T."/>
            <person name="Nakamura Y."/>
            <person name="Nishide H."/>
            <person name="Uchiyama I."/>
            <person name="Baba T."/>
            <person name="Toyoda A."/>
            <person name="Fujiyama A."/>
            <person name="Naganuma T."/>
            <person name="Niki H."/>
        </authorList>
    </citation>
    <scope>NUCLEOTIDE SEQUENCE [LARGE SCALE GENOMIC DNA]</scope>
    <source>
        <strain evidence="3 4">KNC</strain>
    </source>
</reference>
<dbReference type="RefSeq" id="WP_096380314.1">
    <property type="nucleotide sequence ID" value="NZ_AP017457.1"/>
</dbReference>
<evidence type="ECO:0000256" key="1">
    <source>
        <dbReference type="ARBA" id="ARBA00022679"/>
    </source>
</evidence>
<dbReference type="InterPro" id="IPR001296">
    <property type="entry name" value="Glyco_trans_1"/>
</dbReference>
<proteinExistence type="predicted"/>
<accession>A0A173LUX4</accession>
<evidence type="ECO:0000313" key="3">
    <source>
        <dbReference type="EMBL" id="BAU98726.1"/>
    </source>
</evidence>
<evidence type="ECO:0000259" key="2">
    <source>
        <dbReference type="Pfam" id="PF00534"/>
    </source>
</evidence>
<dbReference type="GeneID" id="80451368"/>
<dbReference type="Proteomes" id="UP000243847">
    <property type="component" value="Chromosome sequence1"/>
</dbReference>
<dbReference type="CDD" id="cd03809">
    <property type="entry name" value="GT4_MtfB-like"/>
    <property type="match status" value="1"/>
</dbReference>
<dbReference type="AlphaFoldDB" id="A0A173LUX4"/>
<dbReference type="KEGG" id="amin:AUMI_11840"/>
<dbReference type="PANTHER" id="PTHR46401">
    <property type="entry name" value="GLYCOSYLTRANSFERASE WBBK-RELATED"/>
    <property type="match status" value="1"/>
</dbReference>
<dbReference type="PANTHER" id="PTHR46401:SF8">
    <property type="entry name" value="BLL6006 PROTEIN"/>
    <property type="match status" value="1"/>
</dbReference>
<dbReference type="EMBL" id="AP017457">
    <property type="protein sequence ID" value="BAU98726.1"/>
    <property type="molecule type" value="Genomic_DNA"/>
</dbReference>
<gene>
    <name evidence="3" type="ORF">AUMI_11840</name>
</gene>
<dbReference type="GO" id="GO:0016757">
    <property type="term" value="F:glycosyltransferase activity"/>
    <property type="evidence" value="ECO:0007669"/>
    <property type="project" value="InterPro"/>
</dbReference>
<dbReference type="SUPFAM" id="SSF53756">
    <property type="entry name" value="UDP-Glycosyltransferase/glycogen phosphorylase"/>
    <property type="match status" value="1"/>
</dbReference>
<evidence type="ECO:0000313" key="4">
    <source>
        <dbReference type="Proteomes" id="UP000243847"/>
    </source>
</evidence>
<sequence>MESYVRQLYPEIAKQRPNWRLVALVSQETNLDLISWFPGEIVQMKIQNKSPFRWAFGEIISVNRFAKKIEANLIHSPANIGPIWGRTAVVLTLQDLLSFEKPQLFGQLTGVFLRTLIRMSANHAKSILTISQFSKLSIEKHLSPTKKKIKVSELAGGRVSNTPKKDNFSNQNRAKAQLLSGGNRLPHKNFEKLIQSLALIPEPERPLLVITGGSDNDPLAKLVTELALESYVELKSWIPQEQIEELYADSTIYVFPTLFEGFGLPILEAMSRGCPVICSDIPVLREVGGEAAIYVDTNSPAELAKVITQTLRDTSTLDVLASRGIQRASEFTWERTAEKTITVFEECLPNQEFGLLRNEGH</sequence>
<keyword evidence="1 3" id="KW-0808">Transferase</keyword>